<gene>
    <name evidence="1" type="ORF">NQ317_014027</name>
</gene>
<evidence type="ECO:0000313" key="2">
    <source>
        <dbReference type="Proteomes" id="UP001162164"/>
    </source>
</evidence>
<reference evidence="1" key="1">
    <citation type="journal article" date="2023" name="Insect Mol. Biol.">
        <title>Genome sequencing provides insights into the evolution of gene families encoding plant cell wall-degrading enzymes in longhorned beetles.</title>
        <authorList>
            <person name="Shin N.R."/>
            <person name="Okamura Y."/>
            <person name="Kirsch R."/>
            <person name="Pauchet Y."/>
        </authorList>
    </citation>
    <scope>NUCLEOTIDE SEQUENCE</scope>
    <source>
        <strain evidence="1">MMC_N1</strain>
    </source>
</reference>
<name>A0ABQ9JZQ3_9CUCU</name>
<protein>
    <submittedName>
        <fullName evidence="1">Uncharacterized protein</fullName>
    </submittedName>
</protein>
<sequence>MGPAEGFINIESKSGQPGINVNPFAPPVGERLDWSVPRIFTCPELLLPLLKYVSNIYIARLKKDLIAPFKVIIKLKEHESSLSLSIRKIPIIYYFHENENKNLEHIGFSNSGGSAGVKRIQPLGKYTWADSGGGAGQNMFIIKSFSHFSVEPQSIGKSDYAL</sequence>
<accession>A0ABQ9JZQ3</accession>
<dbReference type="Proteomes" id="UP001162164">
    <property type="component" value="Unassembled WGS sequence"/>
</dbReference>
<keyword evidence="2" id="KW-1185">Reference proteome</keyword>
<evidence type="ECO:0000313" key="1">
    <source>
        <dbReference type="EMBL" id="KAJ8982730.1"/>
    </source>
</evidence>
<proteinExistence type="predicted"/>
<dbReference type="EMBL" id="JAPWTJ010000109">
    <property type="protein sequence ID" value="KAJ8982730.1"/>
    <property type="molecule type" value="Genomic_DNA"/>
</dbReference>
<comment type="caution">
    <text evidence="1">The sequence shown here is derived from an EMBL/GenBank/DDBJ whole genome shotgun (WGS) entry which is preliminary data.</text>
</comment>
<organism evidence="1 2">
    <name type="scientific">Molorchus minor</name>
    <dbReference type="NCBI Taxonomy" id="1323400"/>
    <lineage>
        <taxon>Eukaryota</taxon>
        <taxon>Metazoa</taxon>
        <taxon>Ecdysozoa</taxon>
        <taxon>Arthropoda</taxon>
        <taxon>Hexapoda</taxon>
        <taxon>Insecta</taxon>
        <taxon>Pterygota</taxon>
        <taxon>Neoptera</taxon>
        <taxon>Endopterygota</taxon>
        <taxon>Coleoptera</taxon>
        <taxon>Polyphaga</taxon>
        <taxon>Cucujiformia</taxon>
        <taxon>Chrysomeloidea</taxon>
        <taxon>Cerambycidae</taxon>
        <taxon>Lamiinae</taxon>
        <taxon>Monochamini</taxon>
        <taxon>Molorchus</taxon>
    </lineage>
</organism>